<keyword evidence="3" id="KW-1185">Reference proteome</keyword>
<name>A0ABY6PTJ3_9ACTN</name>
<sequence>MTEWDIDPGGVESILSLVGLAAKDLSKDVRGYGRNVQDAAVSAGTISGPYCGEAPAGPVGAAVVNFVTDTQHKITFMAARAKKSMDGTVKATTEYIEGDLAMAARAQREAAKAPTPAELRAAGKPSGERDGK</sequence>
<feature type="region of interest" description="Disordered" evidence="1">
    <location>
        <begin position="106"/>
        <end position="132"/>
    </location>
</feature>
<reference evidence="2" key="1">
    <citation type="journal article" date="2022" name="Front. Microbiol.">
        <title>Mirubactin C rescues the lethal effect of cell wall biosynthesis mutations in Bacillus subtilis.</title>
        <authorList>
            <person name="Kepplinger B."/>
            <person name="Wen X."/>
            <person name="Tyler A.R."/>
            <person name="Kim B.Y."/>
            <person name="Brown J."/>
            <person name="Banks P."/>
            <person name="Dashti Y."/>
            <person name="Mackenzie E.S."/>
            <person name="Wills C."/>
            <person name="Kawai Y."/>
            <person name="Waldron K.J."/>
            <person name="Allenby N.E.E."/>
            <person name="Wu L.J."/>
            <person name="Hall M.J."/>
            <person name="Errington J."/>
        </authorList>
    </citation>
    <scope>NUCLEOTIDE SEQUENCE</scope>
    <source>
        <strain evidence="2">MDA8-470</strain>
    </source>
</reference>
<dbReference type="RefSeq" id="WP_265542534.1">
    <property type="nucleotide sequence ID" value="NZ_CP098740.1"/>
</dbReference>
<evidence type="ECO:0000313" key="3">
    <source>
        <dbReference type="Proteomes" id="UP001164963"/>
    </source>
</evidence>
<dbReference type="Pfam" id="PF20117">
    <property type="entry name" value="DUF6507"/>
    <property type="match status" value="1"/>
</dbReference>
<evidence type="ECO:0000313" key="2">
    <source>
        <dbReference type="EMBL" id="UZK55101.1"/>
    </source>
</evidence>
<organism evidence="2 3">
    <name type="scientific">Streptomyces drozdowiczii</name>
    <dbReference type="NCBI Taxonomy" id="202862"/>
    <lineage>
        <taxon>Bacteria</taxon>
        <taxon>Bacillati</taxon>
        <taxon>Actinomycetota</taxon>
        <taxon>Actinomycetes</taxon>
        <taxon>Kitasatosporales</taxon>
        <taxon>Streptomycetaceae</taxon>
        <taxon>Streptomyces</taxon>
    </lineage>
</organism>
<protein>
    <submittedName>
        <fullName evidence="2">DUF6507 family protein</fullName>
    </submittedName>
</protein>
<accession>A0ABY6PTJ3</accession>
<proteinExistence type="predicted"/>
<dbReference type="InterPro" id="IPR045436">
    <property type="entry name" value="DUF6507"/>
</dbReference>
<gene>
    <name evidence="2" type="ORF">NEH16_14010</name>
</gene>
<evidence type="ECO:0000256" key="1">
    <source>
        <dbReference type="SAM" id="MobiDB-lite"/>
    </source>
</evidence>
<dbReference type="EMBL" id="CP098740">
    <property type="protein sequence ID" value="UZK55101.1"/>
    <property type="molecule type" value="Genomic_DNA"/>
</dbReference>
<dbReference type="Proteomes" id="UP001164963">
    <property type="component" value="Chromosome"/>
</dbReference>